<keyword evidence="3 6" id="KW-0812">Transmembrane</keyword>
<name>A0A853KEW5_9BACL</name>
<feature type="transmembrane region" description="Helical" evidence="6">
    <location>
        <begin position="273"/>
        <end position="295"/>
    </location>
</feature>
<dbReference type="InterPro" id="IPR001046">
    <property type="entry name" value="NRAMP_fam"/>
</dbReference>
<reference evidence="7 8" key="1">
    <citation type="submission" date="2016-02" db="EMBL/GenBank/DDBJ databases">
        <title>Draft genome sequence of Acidibacillus ferrooxidans SLC66.</title>
        <authorList>
            <person name="Oliveira G."/>
            <person name="Nancucheo I."/>
            <person name="Dall'Agnol H."/>
            <person name="Johnson B."/>
            <person name="Oliveira R."/>
            <person name="Nunes G.L."/>
            <person name="Tzotzos G."/>
            <person name="Orellana S.C."/>
            <person name="Salim A.C."/>
            <person name="Araujo F.M."/>
        </authorList>
    </citation>
    <scope>NUCLEOTIDE SEQUENCE [LARGE SCALE GENOMIC DNA]</scope>
    <source>
        <strain evidence="7 8">SLC66</strain>
    </source>
</reference>
<keyword evidence="2" id="KW-0813">Transport</keyword>
<feature type="transmembrane region" description="Helical" evidence="6">
    <location>
        <begin position="392"/>
        <end position="415"/>
    </location>
</feature>
<dbReference type="AlphaFoldDB" id="A0A853KEW5"/>
<feature type="transmembrane region" description="Helical" evidence="6">
    <location>
        <begin position="47"/>
        <end position="67"/>
    </location>
</feature>
<keyword evidence="5 6" id="KW-0472">Membrane</keyword>
<dbReference type="PANTHER" id="PTHR11706">
    <property type="entry name" value="SOLUTE CARRIER PROTEIN FAMILY 11 MEMBER"/>
    <property type="match status" value="1"/>
</dbReference>
<gene>
    <name evidence="7" type="ORF">AYW79_02955</name>
</gene>
<dbReference type="GO" id="GO:0005384">
    <property type="term" value="F:manganese ion transmembrane transporter activity"/>
    <property type="evidence" value="ECO:0007669"/>
    <property type="project" value="TreeGrafter"/>
</dbReference>
<dbReference type="GO" id="GO:0005886">
    <property type="term" value="C:plasma membrane"/>
    <property type="evidence" value="ECO:0007669"/>
    <property type="project" value="TreeGrafter"/>
</dbReference>
<evidence type="ECO:0000256" key="6">
    <source>
        <dbReference type="SAM" id="Phobius"/>
    </source>
</evidence>
<feature type="transmembrane region" description="Helical" evidence="6">
    <location>
        <begin position="368"/>
        <end position="386"/>
    </location>
</feature>
<comment type="subcellular location">
    <subcellularLocation>
        <location evidence="1">Membrane</location>
        <topology evidence="1">Multi-pass membrane protein</topology>
    </subcellularLocation>
</comment>
<feature type="transmembrane region" description="Helical" evidence="6">
    <location>
        <begin position="232"/>
        <end position="252"/>
    </location>
</feature>
<feature type="transmembrane region" description="Helical" evidence="6">
    <location>
        <begin position="435"/>
        <end position="455"/>
    </location>
</feature>
<dbReference type="GO" id="GO:0034755">
    <property type="term" value="P:iron ion transmembrane transport"/>
    <property type="evidence" value="ECO:0007669"/>
    <property type="project" value="TreeGrafter"/>
</dbReference>
<evidence type="ECO:0000256" key="1">
    <source>
        <dbReference type="ARBA" id="ARBA00004141"/>
    </source>
</evidence>
<dbReference type="EMBL" id="LSUQ01000005">
    <property type="protein sequence ID" value="OAG94961.1"/>
    <property type="molecule type" value="Genomic_DNA"/>
</dbReference>
<dbReference type="GO" id="GO:0015086">
    <property type="term" value="F:cadmium ion transmembrane transporter activity"/>
    <property type="evidence" value="ECO:0007669"/>
    <property type="project" value="TreeGrafter"/>
</dbReference>
<feature type="transmembrane region" description="Helical" evidence="6">
    <location>
        <begin position="164"/>
        <end position="185"/>
    </location>
</feature>
<accession>A0A853KEW5</accession>
<feature type="transmembrane region" description="Helical" evidence="6">
    <location>
        <begin position="123"/>
        <end position="144"/>
    </location>
</feature>
<evidence type="ECO:0000256" key="3">
    <source>
        <dbReference type="ARBA" id="ARBA00022692"/>
    </source>
</evidence>
<organism evidence="7 8">
    <name type="scientific">Ferroacidibacillus organovorans</name>
    <dbReference type="NCBI Taxonomy" id="1765683"/>
    <lineage>
        <taxon>Bacteria</taxon>
        <taxon>Bacillati</taxon>
        <taxon>Bacillota</taxon>
        <taxon>Bacilli</taxon>
        <taxon>Bacillales</taxon>
        <taxon>Alicyclobacillaceae</taxon>
        <taxon>Ferroacidibacillus</taxon>
    </lineage>
</organism>
<evidence type="ECO:0000256" key="2">
    <source>
        <dbReference type="ARBA" id="ARBA00022448"/>
    </source>
</evidence>
<feature type="transmembrane region" description="Helical" evidence="6">
    <location>
        <begin position="82"/>
        <end position="103"/>
    </location>
</feature>
<dbReference type="Proteomes" id="UP000077421">
    <property type="component" value="Unassembled WGS sequence"/>
</dbReference>
<dbReference type="Pfam" id="PF01566">
    <property type="entry name" value="Nramp"/>
    <property type="match status" value="1"/>
</dbReference>
<evidence type="ECO:0000313" key="8">
    <source>
        <dbReference type="Proteomes" id="UP000077421"/>
    </source>
</evidence>
<evidence type="ECO:0000256" key="5">
    <source>
        <dbReference type="ARBA" id="ARBA00023136"/>
    </source>
</evidence>
<feature type="transmembrane region" description="Helical" evidence="6">
    <location>
        <begin position="324"/>
        <end position="347"/>
    </location>
</feature>
<sequence>MPVNPERRISAMIQQQAVYVRSIDSEDAAIRAKDQARIDTLRQKRGWLSRILLGYVLIGPGVLVMIADNDAGGVITYSQTGATYGIGFFIPALILSGIIAYIVQEMTVRLGAVTRRGHAELIWGRYGAFWGWFSLVDLVLANILTLITEFIGITLGLSVFGVPHWLSALLAISLDAVVLLVLRYYTWERVSLWIAAGNLIFIPLAFMAHPHWSVVADAFAHWQVPGGFTPAFVFIILANFGTTIAPWMLFFQQSAVVDKGLTVKDIRHGQMDTAVGTVAMVAVALALVILTGTVVHGMNGASNLSIQQILTVIGQRLGNTGETLFALGMVEAGTISMIALTASTSWAMGEAFHWPKSINMPARRAWKFYLPGILSAVLAASIVLIPNAPLGFLNLTVQVIASIFMPAALLFLVLLLNDRHIMGAHVNRKWQNVSAVVIVALLVGLNAVYGLSVVMPKLF</sequence>
<proteinExistence type="predicted"/>
<evidence type="ECO:0000313" key="7">
    <source>
        <dbReference type="EMBL" id="OAG94961.1"/>
    </source>
</evidence>
<keyword evidence="4 6" id="KW-1133">Transmembrane helix</keyword>
<comment type="caution">
    <text evidence="7">The sequence shown here is derived from an EMBL/GenBank/DDBJ whole genome shotgun (WGS) entry which is preliminary data.</text>
</comment>
<feature type="transmembrane region" description="Helical" evidence="6">
    <location>
        <begin position="192"/>
        <end position="212"/>
    </location>
</feature>
<evidence type="ECO:0000256" key="4">
    <source>
        <dbReference type="ARBA" id="ARBA00022989"/>
    </source>
</evidence>
<dbReference type="PANTHER" id="PTHR11706:SF33">
    <property type="entry name" value="NATURAL RESISTANCE-ASSOCIATED MACROPHAGE PROTEIN 2"/>
    <property type="match status" value="1"/>
</dbReference>
<protein>
    <submittedName>
        <fullName evidence="7">Metal transporter</fullName>
    </submittedName>
</protein>